<keyword evidence="2 7" id="KW-0813">Transport</keyword>
<evidence type="ECO:0000256" key="1">
    <source>
        <dbReference type="ARBA" id="ARBA00004651"/>
    </source>
</evidence>
<keyword evidence="4 7" id="KW-0812">Transmembrane</keyword>
<feature type="transmembrane region" description="Helical" evidence="7">
    <location>
        <begin position="146"/>
        <end position="166"/>
    </location>
</feature>
<proteinExistence type="inferred from homology"/>
<dbReference type="InterPro" id="IPR035906">
    <property type="entry name" value="MetI-like_sf"/>
</dbReference>
<name>A0ABV5LQF3_9ACTN</name>
<organism evidence="9 10">
    <name type="scientific">Kineococcus gynurae</name>
    <dbReference type="NCBI Taxonomy" id="452979"/>
    <lineage>
        <taxon>Bacteria</taxon>
        <taxon>Bacillati</taxon>
        <taxon>Actinomycetota</taxon>
        <taxon>Actinomycetes</taxon>
        <taxon>Kineosporiales</taxon>
        <taxon>Kineosporiaceae</taxon>
        <taxon>Kineococcus</taxon>
    </lineage>
</organism>
<feature type="transmembrane region" description="Helical" evidence="7">
    <location>
        <begin position="247"/>
        <end position="268"/>
    </location>
</feature>
<dbReference type="Proteomes" id="UP001589748">
    <property type="component" value="Unassembled WGS sequence"/>
</dbReference>
<dbReference type="Pfam" id="PF00528">
    <property type="entry name" value="BPD_transp_1"/>
    <property type="match status" value="1"/>
</dbReference>
<keyword evidence="6 7" id="KW-0472">Membrane</keyword>
<dbReference type="Gene3D" id="1.10.3720.10">
    <property type="entry name" value="MetI-like"/>
    <property type="match status" value="1"/>
</dbReference>
<dbReference type="SUPFAM" id="SSF161098">
    <property type="entry name" value="MetI-like"/>
    <property type="match status" value="1"/>
</dbReference>
<feature type="domain" description="ABC transmembrane type-1" evidence="8">
    <location>
        <begin position="75"/>
        <end position="268"/>
    </location>
</feature>
<feature type="transmembrane region" description="Helical" evidence="7">
    <location>
        <begin position="79"/>
        <end position="101"/>
    </location>
</feature>
<dbReference type="EMBL" id="JBHMDM010000003">
    <property type="protein sequence ID" value="MFB9376309.1"/>
    <property type="molecule type" value="Genomic_DNA"/>
</dbReference>
<protein>
    <submittedName>
        <fullName evidence="9">Carbohydrate ABC transporter permease</fullName>
    </submittedName>
</protein>
<feature type="transmembrane region" description="Helical" evidence="7">
    <location>
        <begin position="12"/>
        <end position="34"/>
    </location>
</feature>
<feature type="transmembrane region" description="Helical" evidence="7">
    <location>
        <begin position="113"/>
        <end position="134"/>
    </location>
</feature>
<dbReference type="PANTHER" id="PTHR43744:SF12">
    <property type="entry name" value="ABC TRANSPORTER PERMEASE PROTEIN MG189-RELATED"/>
    <property type="match status" value="1"/>
</dbReference>
<dbReference type="PROSITE" id="PS50928">
    <property type="entry name" value="ABC_TM1"/>
    <property type="match status" value="1"/>
</dbReference>
<comment type="similarity">
    <text evidence="7">Belongs to the binding-protein-dependent transport system permease family.</text>
</comment>
<evidence type="ECO:0000259" key="8">
    <source>
        <dbReference type="PROSITE" id="PS50928"/>
    </source>
</evidence>
<evidence type="ECO:0000256" key="6">
    <source>
        <dbReference type="ARBA" id="ARBA00023136"/>
    </source>
</evidence>
<sequence length="282" mass="30136">MSGVGARRGERWVGTASHAVLVLWSVAVLAPLLWTVLSSLKTTREILSSPFSLPASPQFGNYANAWTEAGIGVSFVNSLVVVGAALVLTMLLGSMSAYVLARFAFPGRAVVRILIIAGLTFPVFLAVVPLFFILRQAGLLNTLPGLVAAYTAYAYPFTVFFLLSFFEDLPGEIAEAASIDGSGEWRTFFQVMLPMATPGLVSVAILNFVGLWNQFLLPVVLNSDRGTYVLTQAMAGFASQAGYAIDFGGLFAAAVLTILPVLVVYIVFQRRLQGSVAQGSLR</sequence>
<accession>A0ABV5LQF3</accession>
<dbReference type="RefSeq" id="WP_380138541.1">
    <property type="nucleotide sequence ID" value="NZ_JBHLUI010000009.1"/>
</dbReference>
<evidence type="ECO:0000313" key="9">
    <source>
        <dbReference type="EMBL" id="MFB9376309.1"/>
    </source>
</evidence>
<evidence type="ECO:0000256" key="5">
    <source>
        <dbReference type="ARBA" id="ARBA00022989"/>
    </source>
</evidence>
<keyword evidence="10" id="KW-1185">Reference proteome</keyword>
<dbReference type="PANTHER" id="PTHR43744">
    <property type="entry name" value="ABC TRANSPORTER PERMEASE PROTEIN MG189-RELATED-RELATED"/>
    <property type="match status" value="1"/>
</dbReference>
<evidence type="ECO:0000256" key="7">
    <source>
        <dbReference type="RuleBase" id="RU363032"/>
    </source>
</evidence>
<dbReference type="CDD" id="cd06261">
    <property type="entry name" value="TM_PBP2"/>
    <property type="match status" value="1"/>
</dbReference>
<keyword evidence="3" id="KW-1003">Cell membrane</keyword>
<evidence type="ECO:0000256" key="2">
    <source>
        <dbReference type="ARBA" id="ARBA00022448"/>
    </source>
</evidence>
<keyword evidence="5 7" id="KW-1133">Transmembrane helix</keyword>
<gene>
    <name evidence="9" type="ORF">ACFFVI_04950</name>
</gene>
<evidence type="ECO:0000256" key="3">
    <source>
        <dbReference type="ARBA" id="ARBA00022475"/>
    </source>
</evidence>
<comment type="subcellular location">
    <subcellularLocation>
        <location evidence="1 7">Cell membrane</location>
        <topology evidence="1 7">Multi-pass membrane protein</topology>
    </subcellularLocation>
</comment>
<feature type="transmembrane region" description="Helical" evidence="7">
    <location>
        <begin position="187"/>
        <end position="212"/>
    </location>
</feature>
<evidence type="ECO:0000313" key="10">
    <source>
        <dbReference type="Proteomes" id="UP001589748"/>
    </source>
</evidence>
<dbReference type="InterPro" id="IPR000515">
    <property type="entry name" value="MetI-like"/>
</dbReference>
<evidence type="ECO:0000256" key="4">
    <source>
        <dbReference type="ARBA" id="ARBA00022692"/>
    </source>
</evidence>
<comment type="caution">
    <text evidence="9">The sequence shown here is derived from an EMBL/GenBank/DDBJ whole genome shotgun (WGS) entry which is preliminary data.</text>
</comment>
<reference evidence="9 10" key="1">
    <citation type="submission" date="2024-09" db="EMBL/GenBank/DDBJ databases">
        <authorList>
            <person name="Sun Q."/>
            <person name="Mori K."/>
        </authorList>
    </citation>
    <scope>NUCLEOTIDE SEQUENCE [LARGE SCALE GENOMIC DNA]</scope>
    <source>
        <strain evidence="9 10">TISTR 1856</strain>
    </source>
</reference>